<keyword evidence="3" id="KW-1185">Reference proteome</keyword>
<feature type="region of interest" description="Disordered" evidence="1">
    <location>
        <begin position="38"/>
        <end position="62"/>
    </location>
</feature>
<dbReference type="AlphaFoldDB" id="A0A8I2YDX7"/>
<evidence type="ECO:0000256" key="1">
    <source>
        <dbReference type="SAM" id="MobiDB-lite"/>
    </source>
</evidence>
<reference evidence="2" key="1">
    <citation type="submission" date="2021-03" db="EMBL/GenBank/DDBJ databases">
        <title>Evolutionary innovations through gain and loss of genes in the ectomycorrhizal Boletales.</title>
        <authorList>
            <person name="Wu G."/>
            <person name="Miyauchi S."/>
            <person name="Morin E."/>
            <person name="Yang Z.-L."/>
            <person name="Xu J."/>
            <person name="Martin F.M."/>
        </authorList>
    </citation>
    <scope>NUCLEOTIDE SEQUENCE</scope>
    <source>
        <strain evidence="2">BR01</strain>
    </source>
</reference>
<evidence type="ECO:0000313" key="3">
    <source>
        <dbReference type="Proteomes" id="UP000683000"/>
    </source>
</evidence>
<sequence>MYKGLDGLQASSLVVSSSVAKRALSWATLAGKSYRRVEGHPIPMHPSDTIPSLGPTTQSIPEEVTQPGLPYAYYSAHGRLGDLVVETQSAVSQVTFSGNPPAPPRPLLR</sequence>
<organism evidence="2 3">
    <name type="scientific">Boletus reticuloceps</name>
    <dbReference type="NCBI Taxonomy" id="495285"/>
    <lineage>
        <taxon>Eukaryota</taxon>
        <taxon>Fungi</taxon>
        <taxon>Dikarya</taxon>
        <taxon>Basidiomycota</taxon>
        <taxon>Agaricomycotina</taxon>
        <taxon>Agaricomycetes</taxon>
        <taxon>Agaricomycetidae</taxon>
        <taxon>Boletales</taxon>
        <taxon>Boletineae</taxon>
        <taxon>Boletaceae</taxon>
        <taxon>Boletoideae</taxon>
        <taxon>Boletus</taxon>
    </lineage>
</organism>
<protein>
    <submittedName>
        <fullName evidence="2">Uncharacterized protein</fullName>
    </submittedName>
</protein>
<dbReference type="Proteomes" id="UP000683000">
    <property type="component" value="Unassembled WGS sequence"/>
</dbReference>
<comment type="caution">
    <text evidence="2">The sequence shown here is derived from an EMBL/GenBank/DDBJ whole genome shotgun (WGS) entry which is preliminary data.</text>
</comment>
<name>A0A8I2YDX7_9AGAM</name>
<evidence type="ECO:0000313" key="2">
    <source>
        <dbReference type="EMBL" id="KAG6370033.1"/>
    </source>
</evidence>
<dbReference type="OrthoDB" id="5599269at2759"/>
<accession>A0A8I2YDX7</accession>
<gene>
    <name evidence="2" type="ORF">JVT61DRAFT_12553</name>
</gene>
<dbReference type="EMBL" id="JAGFBS010000058">
    <property type="protein sequence ID" value="KAG6370033.1"/>
    <property type="molecule type" value="Genomic_DNA"/>
</dbReference>
<proteinExistence type="predicted"/>